<gene>
    <name evidence="7" type="ORF">DFQ02_103190</name>
</gene>
<comment type="caution">
    <text evidence="7">The sequence shown here is derived from an EMBL/GenBank/DDBJ whole genome shotgun (WGS) entry which is preliminary data.</text>
</comment>
<comment type="subcellular location">
    <subcellularLocation>
        <location evidence="1">Cell envelope</location>
    </subcellularLocation>
</comment>
<dbReference type="InterPro" id="IPR013766">
    <property type="entry name" value="Thioredoxin_domain"/>
</dbReference>
<dbReference type="SUPFAM" id="SSF52833">
    <property type="entry name" value="Thioredoxin-like"/>
    <property type="match status" value="1"/>
</dbReference>
<dbReference type="Pfam" id="PF13905">
    <property type="entry name" value="Thioredoxin_8"/>
    <property type="match status" value="1"/>
</dbReference>
<accession>A0A3D9HH61</accession>
<evidence type="ECO:0000313" key="7">
    <source>
        <dbReference type="EMBL" id="RED48859.1"/>
    </source>
</evidence>
<evidence type="ECO:0000259" key="6">
    <source>
        <dbReference type="PROSITE" id="PS51352"/>
    </source>
</evidence>
<evidence type="ECO:0000256" key="1">
    <source>
        <dbReference type="ARBA" id="ARBA00004196"/>
    </source>
</evidence>
<evidence type="ECO:0000256" key="5">
    <source>
        <dbReference type="SAM" id="Coils"/>
    </source>
</evidence>
<evidence type="ECO:0000256" key="4">
    <source>
        <dbReference type="ARBA" id="ARBA00023284"/>
    </source>
</evidence>
<evidence type="ECO:0000256" key="3">
    <source>
        <dbReference type="ARBA" id="ARBA00023157"/>
    </source>
</evidence>
<dbReference type="GO" id="GO:0017004">
    <property type="term" value="P:cytochrome complex assembly"/>
    <property type="evidence" value="ECO:0007669"/>
    <property type="project" value="UniProtKB-KW"/>
</dbReference>
<keyword evidence="7" id="KW-0413">Isomerase</keyword>
<dbReference type="Gene3D" id="3.40.30.10">
    <property type="entry name" value="Glutaredoxin"/>
    <property type="match status" value="1"/>
</dbReference>
<dbReference type="GO" id="GO:0030313">
    <property type="term" value="C:cell envelope"/>
    <property type="evidence" value="ECO:0007669"/>
    <property type="project" value="UniProtKB-SubCell"/>
</dbReference>
<proteinExistence type="predicted"/>
<keyword evidence="2" id="KW-0201">Cytochrome c-type biogenesis</keyword>
<dbReference type="InterPro" id="IPR050553">
    <property type="entry name" value="Thioredoxin_ResA/DsbE_sf"/>
</dbReference>
<evidence type="ECO:0000313" key="8">
    <source>
        <dbReference type="Proteomes" id="UP000256629"/>
    </source>
</evidence>
<sequence length="475" mass="55422">MFISIFSCQEKKTKNSSEISIAKEEKIEKRNEVYISVYDTISSFFTNLKLDEMQDMPNMLYLGQKEDRTSITIPTENSISITGFDLINSIFYSLKLEKGDSLLVNTRNISVNESKKAEYPIFNIPNSAKTWSEINLDYILYKKNIKTRAIVIDEEEKFGGNTLDLEKIYFNSITILDSLKSSNRISNEFYLKNKINQKLKFATSKLRKAKNQNTELDIDSLGIKINDEELLNNETYLSFLKNLILYKYFRKNKRVKYSIQFDFVNEQETFLSEAGKQILLDSYLKGIYFTEKAKFDKYLTKFNEVNDNQEFKNKWRSLVTKQKANRDKLNASNKTIGILTNLINDNQLTFEEVLSNYKGKVVLVDFWASWCAPCRKEMPHLKDLKSKFNENELKVIEISIDKDFSAWVRALKLEKISNEKDSYIIGNWEKSSLYKNYGIKTIPRYLLFGKDGKIIDENAPRPSQLELTELIKASI</sequence>
<dbReference type="PANTHER" id="PTHR42852">
    <property type="entry name" value="THIOL:DISULFIDE INTERCHANGE PROTEIN DSBE"/>
    <property type="match status" value="1"/>
</dbReference>
<dbReference type="InterPro" id="IPR012336">
    <property type="entry name" value="Thioredoxin-like_fold"/>
</dbReference>
<dbReference type="InterPro" id="IPR036249">
    <property type="entry name" value="Thioredoxin-like_sf"/>
</dbReference>
<dbReference type="AlphaFoldDB" id="A0A3D9HH61"/>
<protein>
    <submittedName>
        <fullName evidence="7">Thiol-disulfide isomerase/thioredoxin</fullName>
    </submittedName>
</protein>
<feature type="coiled-coil region" evidence="5">
    <location>
        <begin position="192"/>
        <end position="219"/>
    </location>
</feature>
<organism evidence="7 8">
    <name type="scientific">Seonamhaeicola aphaedonensis</name>
    <dbReference type="NCBI Taxonomy" id="1461338"/>
    <lineage>
        <taxon>Bacteria</taxon>
        <taxon>Pseudomonadati</taxon>
        <taxon>Bacteroidota</taxon>
        <taxon>Flavobacteriia</taxon>
        <taxon>Flavobacteriales</taxon>
        <taxon>Flavobacteriaceae</taxon>
    </lineage>
</organism>
<evidence type="ECO:0000256" key="2">
    <source>
        <dbReference type="ARBA" id="ARBA00022748"/>
    </source>
</evidence>
<dbReference type="PROSITE" id="PS00194">
    <property type="entry name" value="THIOREDOXIN_1"/>
    <property type="match status" value="1"/>
</dbReference>
<feature type="domain" description="Thioredoxin" evidence="6">
    <location>
        <begin position="318"/>
        <end position="475"/>
    </location>
</feature>
<reference evidence="7 8" key="1">
    <citation type="submission" date="2018-07" db="EMBL/GenBank/DDBJ databases">
        <title>Genomic Encyclopedia of Type Strains, Phase III (KMG-III): the genomes of soil and plant-associated and newly described type strains.</title>
        <authorList>
            <person name="Whitman W."/>
        </authorList>
    </citation>
    <scope>NUCLEOTIDE SEQUENCE [LARGE SCALE GENOMIC DNA]</scope>
    <source>
        <strain evidence="7 8">CECT 8487</strain>
    </source>
</reference>
<keyword evidence="3" id="KW-1015">Disulfide bond</keyword>
<dbReference type="PANTHER" id="PTHR42852:SF6">
    <property type="entry name" value="THIOL:DISULFIDE INTERCHANGE PROTEIN DSBE"/>
    <property type="match status" value="1"/>
</dbReference>
<keyword evidence="8" id="KW-1185">Reference proteome</keyword>
<keyword evidence="4" id="KW-0676">Redox-active center</keyword>
<dbReference type="GO" id="GO:0016853">
    <property type="term" value="F:isomerase activity"/>
    <property type="evidence" value="ECO:0007669"/>
    <property type="project" value="UniProtKB-KW"/>
</dbReference>
<dbReference type="EMBL" id="QRDX01000003">
    <property type="protein sequence ID" value="RED48859.1"/>
    <property type="molecule type" value="Genomic_DNA"/>
</dbReference>
<name>A0A3D9HH61_9FLAO</name>
<dbReference type="CDD" id="cd02966">
    <property type="entry name" value="TlpA_like_family"/>
    <property type="match status" value="1"/>
</dbReference>
<dbReference type="PROSITE" id="PS51352">
    <property type="entry name" value="THIOREDOXIN_2"/>
    <property type="match status" value="1"/>
</dbReference>
<keyword evidence="5" id="KW-0175">Coiled coil</keyword>
<dbReference type="InterPro" id="IPR017937">
    <property type="entry name" value="Thioredoxin_CS"/>
</dbReference>
<dbReference type="Proteomes" id="UP000256629">
    <property type="component" value="Unassembled WGS sequence"/>
</dbReference>